<organism evidence="1 2">
    <name type="scientific">Vaccinium darrowii</name>
    <dbReference type="NCBI Taxonomy" id="229202"/>
    <lineage>
        <taxon>Eukaryota</taxon>
        <taxon>Viridiplantae</taxon>
        <taxon>Streptophyta</taxon>
        <taxon>Embryophyta</taxon>
        <taxon>Tracheophyta</taxon>
        <taxon>Spermatophyta</taxon>
        <taxon>Magnoliopsida</taxon>
        <taxon>eudicotyledons</taxon>
        <taxon>Gunneridae</taxon>
        <taxon>Pentapetalae</taxon>
        <taxon>asterids</taxon>
        <taxon>Ericales</taxon>
        <taxon>Ericaceae</taxon>
        <taxon>Vaccinioideae</taxon>
        <taxon>Vaccinieae</taxon>
        <taxon>Vaccinium</taxon>
    </lineage>
</organism>
<name>A0ACB7WYX4_9ERIC</name>
<accession>A0ACB7WYX4</accession>
<evidence type="ECO:0000313" key="1">
    <source>
        <dbReference type="EMBL" id="KAH7833460.1"/>
    </source>
</evidence>
<keyword evidence="2" id="KW-1185">Reference proteome</keyword>
<proteinExistence type="predicted"/>
<reference evidence="1 2" key="1">
    <citation type="journal article" date="2021" name="Hortic Res">
        <title>High-quality reference genome and annotation aids understanding of berry development for evergreen blueberry (Vaccinium darrowii).</title>
        <authorList>
            <person name="Yu J."/>
            <person name="Hulse-Kemp A.M."/>
            <person name="Babiker E."/>
            <person name="Staton M."/>
        </authorList>
    </citation>
    <scope>NUCLEOTIDE SEQUENCE [LARGE SCALE GENOMIC DNA]</scope>
    <source>
        <strain evidence="2">cv. NJ 8807/NJ 8810</strain>
        <tissue evidence="1">Young leaf</tissue>
    </source>
</reference>
<gene>
    <name evidence="1" type="ORF">Vadar_006598</name>
</gene>
<dbReference type="EMBL" id="CM037152">
    <property type="protein sequence ID" value="KAH7833460.1"/>
    <property type="molecule type" value="Genomic_DNA"/>
</dbReference>
<sequence length="95" mass="10968">MGKLISQRKNWWEKPIDELGLIELEQPGDSLEELKKNTMNQVNKLFVSRNINPSQFFLADDDIGIVEAVETKAYQINDFSTNPHVHNFAYGHGFF</sequence>
<protein>
    <submittedName>
        <fullName evidence="1">Uncharacterized protein</fullName>
    </submittedName>
</protein>
<evidence type="ECO:0000313" key="2">
    <source>
        <dbReference type="Proteomes" id="UP000828048"/>
    </source>
</evidence>
<dbReference type="Proteomes" id="UP000828048">
    <property type="component" value="Chromosome 2"/>
</dbReference>
<comment type="caution">
    <text evidence="1">The sequence shown here is derived from an EMBL/GenBank/DDBJ whole genome shotgun (WGS) entry which is preliminary data.</text>
</comment>